<sequence>MLILVLPTASRTSARKPVARSIAARSSDARALICTTRHHSPGCTDTAKPYT</sequence>
<proteinExistence type="predicted"/>
<name>A0ABN2WLU9_9ACTN</name>
<gene>
    <name evidence="1" type="ORF">GCM10009759_23160</name>
</gene>
<organism evidence="1 2">
    <name type="scientific">Kitasatospora saccharophila</name>
    <dbReference type="NCBI Taxonomy" id="407973"/>
    <lineage>
        <taxon>Bacteria</taxon>
        <taxon>Bacillati</taxon>
        <taxon>Actinomycetota</taxon>
        <taxon>Actinomycetes</taxon>
        <taxon>Kitasatosporales</taxon>
        <taxon>Streptomycetaceae</taxon>
        <taxon>Kitasatospora</taxon>
    </lineage>
</organism>
<dbReference type="Proteomes" id="UP001500897">
    <property type="component" value="Unassembled WGS sequence"/>
</dbReference>
<evidence type="ECO:0000313" key="2">
    <source>
        <dbReference type="Proteomes" id="UP001500897"/>
    </source>
</evidence>
<keyword evidence="2" id="KW-1185">Reference proteome</keyword>
<dbReference type="EMBL" id="BAAANS010000012">
    <property type="protein sequence ID" value="GAA2095191.1"/>
    <property type="molecule type" value="Genomic_DNA"/>
</dbReference>
<comment type="caution">
    <text evidence="1">The sequence shown here is derived from an EMBL/GenBank/DDBJ whole genome shotgun (WGS) entry which is preliminary data.</text>
</comment>
<protein>
    <submittedName>
        <fullName evidence="1">Uncharacterized protein</fullName>
    </submittedName>
</protein>
<accession>A0ABN2WLU9</accession>
<reference evidence="1 2" key="1">
    <citation type="journal article" date="2019" name="Int. J. Syst. Evol. Microbiol.">
        <title>The Global Catalogue of Microorganisms (GCM) 10K type strain sequencing project: providing services to taxonomists for standard genome sequencing and annotation.</title>
        <authorList>
            <consortium name="The Broad Institute Genomics Platform"/>
            <consortium name="The Broad Institute Genome Sequencing Center for Infectious Disease"/>
            <person name="Wu L."/>
            <person name="Ma J."/>
        </authorList>
    </citation>
    <scope>NUCLEOTIDE SEQUENCE [LARGE SCALE GENOMIC DNA]</scope>
    <source>
        <strain evidence="1 2">JCM 14559</strain>
    </source>
</reference>
<evidence type="ECO:0000313" key="1">
    <source>
        <dbReference type="EMBL" id="GAA2095191.1"/>
    </source>
</evidence>